<dbReference type="InterPro" id="IPR014347">
    <property type="entry name" value="Tautomerase/MIF_sf"/>
</dbReference>
<dbReference type="Proteomes" id="UP000198588">
    <property type="component" value="Unassembled WGS sequence"/>
</dbReference>
<reference evidence="1 2" key="1">
    <citation type="submission" date="2016-10" db="EMBL/GenBank/DDBJ databases">
        <authorList>
            <person name="de Groot N.N."/>
        </authorList>
    </citation>
    <scope>NUCLEOTIDE SEQUENCE [LARGE SCALE GENOMIC DNA]</scope>
    <source>
        <strain evidence="1 2">CGMCC 1.12097</strain>
    </source>
</reference>
<organism evidence="1 2">
    <name type="scientific">Mesorhizobium qingshengii</name>
    <dbReference type="NCBI Taxonomy" id="1165689"/>
    <lineage>
        <taxon>Bacteria</taxon>
        <taxon>Pseudomonadati</taxon>
        <taxon>Pseudomonadota</taxon>
        <taxon>Alphaproteobacteria</taxon>
        <taxon>Hyphomicrobiales</taxon>
        <taxon>Phyllobacteriaceae</taxon>
        <taxon>Mesorhizobium</taxon>
    </lineage>
</organism>
<dbReference type="RefSeq" id="WP_091580250.1">
    <property type="nucleotide sequence ID" value="NZ_FMXM01000011.1"/>
</dbReference>
<accession>A0A1G5YUK9</accession>
<evidence type="ECO:0008006" key="3">
    <source>
        <dbReference type="Google" id="ProtNLM"/>
    </source>
</evidence>
<protein>
    <recommendedName>
        <fullName evidence="3">Tautomerase enzyme</fullName>
    </recommendedName>
</protein>
<proteinExistence type="predicted"/>
<sequence>MPITVTAPEGVLTPAGEREILPRLSAALIEASGATGNSFFTAIVGGTVHVLPPHHIYAGGANRPVVMVELKLPNIGLGSIEARKDFITAACGIVEELCVPGHRPENTWINIVNAPDGGWGIGNRQYTGDALVAAATAAAH</sequence>
<dbReference type="OrthoDB" id="1438441at2"/>
<evidence type="ECO:0000313" key="2">
    <source>
        <dbReference type="Proteomes" id="UP000198588"/>
    </source>
</evidence>
<gene>
    <name evidence="1" type="ORF">SAMN02927914_03675</name>
</gene>
<dbReference type="EMBL" id="FMXM01000011">
    <property type="protein sequence ID" value="SDA85747.1"/>
    <property type="molecule type" value="Genomic_DNA"/>
</dbReference>
<evidence type="ECO:0000313" key="1">
    <source>
        <dbReference type="EMBL" id="SDA85747.1"/>
    </source>
</evidence>
<dbReference type="STRING" id="1165689.SAMN02927914_03675"/>
<dbReference type="AlphaFoldDB" id="A0A1G5YUK9"/>
<name>A0A1G5YUK9_9HYPH</name>
<dbReference type="SUPFAM" id="SSF55331">
    <property type="entry name" value="Tautomerase/MIF"/>
    <property type="match status" value="1"/>
</dbReference>